<dbReference type="RefSeq" id="WP_133221721.1">
    <property type="nucleotide sequence ID" value="NZ_NRSG01000148.1"/>
</dbReference>
<dbReference type="Gene3D" id="2.40.170.20">
    <property type="entry name" value="TonB-dependent receptor, beta-barrel domain"/>
    <property type="match status" value="1"/>
</dbReference>
<dbReference type="InterPro" id="IPR037066">
    <property type="entry name" value="Plug_dom_sf"/>
</dbReference>
<feature type="domain" description="TonB-dependent receptor plug" evidence="13">
    <location>
        <begin position="30"/>
        <end position="138"/>
    </location>
</feature>
<dbReference type="EMBL" id="NRSG01000148">
    <property type="protein sequence ID" value="MBK1660120.1"/>
    <property type="molecule type" value="Genomic_DNA"/>
</dbReference>
<dbReference type="Gene3D" id="2.170.130.10">
    <property type="entry name" value="TonB-dependent receptor, plug domain"/>
    <property type="match status" value="1"/>
</dbReference>
<dbReference type="InterPro" id="IPR012910">
    <property type="entry name" value="Plug_dom"/>
</dbReference>
<keyword evidence="15" id="KW-1185">Reference proteome</keyword>
<feature type="domain" description="TonB-dependent receptor-like beta-barrel" evidence="12">
    <location>
        <begin position="189"/>
        <end position="610"/>
    </location>
</feature>
<comment type="subcellular location">
    <subcellularLocation>
        <location evidence="1 10">Cell outer membrane</location>
        <topology evidence="1 10">Multi-pass membrane protein</topology>
    </subcellularLocation>
</comment>
<evidence type="ECO:0000256" key="2">
    <source>
        <dbReference type="ARBA" id="ARBA00022448"/>
    </source>
</evidence>
<keyword evidence="3 10" id="KW-1134">Transmembrane beta strand</keyword>
<keyword evidence="7 10" id="KW-0472">Membrane</keyword>
<evidence type="ECO:0000256" key="5">
    <source>
        <dbReference type="ARBA" id="ARBA00022729"/>
    </source>
</evidence>
<dbReference type="PROSITE" id="PS52016">
    <property type="entry name" value="TONB_DEPENDENT_REC_3"/>
    <property type="match status" value="1"/>
</dbReference>
<dbReference type="PANTHER" id="PTHR30069:SF29">
    <property type="entry name" value="HEMOGLOBIN AND HEMOGLOBIN-HAPTOGLOBIN-BINDING PROTEIN 1-RELATED"/>
    <property type="match status" value="1"/>
</dbReference>
<evidence type="ECO:0000256" key="1">
    <source>
        <dbReference type="ARBA" id="ARBA00004571"/>
    </source>
</evidence>
<evidence type="ECO:0000259" key="13">
    <source>
        <dbReference type="Pfam" id="PF07715"/>
    </source>
</evidence>
<evidence type="ECO:0000256" key="8">
    <source>
        <dbReference type="ARBA" id="ARBA00023170"/>
    </source>
</evidence>
<name>A0ABS1D008_9PROT</name>
<gene>
    <name evidence="14" type="ORF">CKO45_17960</name>
</gene>
<dbReference type="InterPro" id="IPR000531">
    <property type="entry name" value="Beta-barrel_TonB"/>
</dbReference>
<evidence type="ECO:0000313" key="15">
    <source>
        <dbReference type="Proteomes" id="UP000697995"/>
    </source>
</evidence>
<dbReference type="InterPro" id="IPR039426">
    <property type="entry name" value="TonB-dep_rcpt-like"/>
</dbReference>
<dbReference type="Pfam" id="PF00593">
    <property type="entry name" value="TonB_dep_Rec_b-barrel"/>
    <property type="match status" value="1"/>
</dbReference>
<keyword evidence="2 10" id="KW-0813">Transport</keyword>
<evidence type="ECO:0000259" key="12">
    <source>
        <dbReference type="Pfam" id="PF00593"/>
    </source>
</evidence>
<organism evidence="14 15">
    <name type="scientific">Paracraurococcus ruber</name>
    <dbReference type="NCBI Taxonomy" id="77675"/>
    <lineage>
        <taxon>Bacteria</taxon>
        <taxon>Pseudomonadati</taxon>
        <taxon>Pseudomonadota</taxon>
        <taxon>Alphaproteobacteria</taxon>
        <taxon>Acetobacterales</taxon>
        <taxon>Roseomonadaceae</taxon>
        <taxon>Paracraurococcus</taxon>
    </lineage>
</organism>
<dbReference type="InterPro" id="IPR036942">
    <property type="entry name" value="Beta-barrel_TonB_sf"/>
</dbReference>
<evidence type="ECO:0000256" key="4">
    <source>
        <dbReference type="ARBA" id="ARBA00022692"/>
    </source>
</evidence>
<comment type="caution">
    <text evidence="14">The sequence shown here is derived from an EMBL/GenBank/DDBJ whole genome shotgun (WGS) entry which is preliminary data.</text>
</comment>
<protein>
    <recommendedName>
        <fullName evidence="16">TonB-dependent receptor</fullName>
    </recommendedName>
</protein>
<evidence type="ECO:0000256" key="10">
    <source>
        <dbReference type="PROSITE-ProRule" id="PRU01360"/>
    </source>
</evidence>
<evidence type="ECO:0008006" key="16">
    <source>
        <dbReference type="Google" id="ProtNLM"/>
    </source>
</evidence>
<comment type="similarity">
    <text evidence="10 11">Belongs to the TonB-dependent receptor family.</text>
</comment>
<evidence type="ECO:0000256" key="6">
    <source>
        <dbReference type="ARBA" id="ARBA00023077"/>
    </source>
</evidence>
<keyword evidence="4 10" id="KW-0812">Transmembrane</keyword>
<keyword evidence="6 11" id="KW-0798">TonB box</keyword>
<evidence type="ECO:0000256" key="9">
    <source>
        <dbReference type="ARBA" id="ARBA00023237"/>
    </source>
</evidence>
<evidence type="ECO:0000256" key="11">
    <source>
        <dbReference type="RuleBase" id="RU003357"/>
    </source>
</evidence>
<dbReference type="PANTHER" id="PTHR30069">
    <property type="entry name" value="TONB-DEPENDENT OUTER MEMBRANE RECEPTOR"/>
    <property type="match status" value="1"/>
</dbReference>
<evidence type="ECO:0000256" key="7">
    <source>
        <dbReference type="ARBA" id="ARBA00023136"/>
    </source>
</evidence>
<dbReference type="Proteomes" id="UP000697995">
    <property type="component" value="Unassembled WGS sequence"/>
</dbReference>
<keyword evidence="5" id="KW-0732">Signal</keyword>
<accession>A0ABS1D008</accession>
<dbReference type="SUPFAM" id="SSF56935">
    <property type="entry name" value="Porins"/>
    <property type="match status" value="1"/>
</dbReference>
<dbReference type="Pfam" id="PF07715">
    <property type="entry name" value="Plug"/>
    <property type="match status" value="1"/>
</dbReference>
<keyword evidence="9 10" id="KW-0998">Cell outer membrane</keyword>
<reference evidence="14 15" key="1">
    <citation type="journal article" date="2020" name="Microorganisms">
        <title>Osmotic Adaptation and Compatible Solute Biosynthesis of Phototrophic Bacteria as Revealed from Genome Analyses.</title>
        <authorList>
            <person name="Imhoff J.F."/>
            <person name="Rahn T."/>
            <person name="Kunzel S."/>
            <person name="Keller A."/>
            <person name="Neulinger S.C."/>
        </authorList>
    </citation>
    <scope>NUCLEOTIDE SEQUENCE [LARGE SCALE GENOMIC DNA]</scope>
    <source>
        <strain evidence="14 15">DSM 15382</strain>
    </source>
</reference>
<evidence type="ECO:0000256" key="3">
    <source>
        <dbReference type="ARBA" id="ARBA00022452"/>
    </source>
</evidence>
<evidence type="ECO:0000313" key="14">
    <source>
        <dbReference type="EMBL" id="MBK1660120.1"/>
    </source>
</evidence>
<proteinExistence type="inferred from homology"/>
<sequence length="635" mass="69144">MSQVLNYDALEQLFEEPVTTSATGKPQRASEVPVAMDIITAEQIRRSGAHDIPTVLARYTSLDVQQYNEHDFSVGARGLTTPMNPRMLVLVDGRQVYLDDYGRTKWAALPIQLGEIRQIEVVKGPNTALFGFNAVAGVINIVTYNPAHNQVNNATVRLGTHGYREVSGVATAPLGEGSGIRLSAGVRDSSPWRSGFLAGEDGRDYRQNPERVQLATNTAVRITDHVQASFDASYSRTRETALDLGSLGFNDTRTWSLRGRVAAETGIGLVEGSVYHNGLEGDLYRSFHIGQGVTVLQLSDTFRLGTRHTLRPSVEFRHNALDTGTVRVGYDMVAVGAMWNWAILDTLELTLAGRRDQVWLTGSGYNTASDLSRDSLYNNRDFGTYAYNAGLVWRPSPADTVRVSAARGVGMPSLADLGVFNRFGPFLVAGNPALKPTIVDNYEIGYRRQVAALSGSVGVAAFHQVNHDISGSFQTPWANNAGLPGLSRTPRSLPTLEISGIELSGKGRLAHGFDWGLEYRLAAVSGSLDPAVTLDPKHASPRHLVSARLGWGSGPLQADGFLRYASTASAWRYANNVPTYVTVDDYASVGARIGYRLNDRLVLALEGMNLLSEKQRQSIGLQARRSLYVSLRADF</sequence>
<keyword evidence="8" id="KW-0675">Receptor</keyword>